<evidence type="ECO:0000313" key="2">
    <source>
        <dbReference type="Proteomes" id="UP000215086"/>
    </source>
</evidence>
<gene>
    <name evidence="1" type="ORF">THTE_2367</name>
</gene>
<dbReference type="KEGG" id="ttf:THTE_2367"/>
<dbReference type="Gene3D" id="3.40.50.300">
    <property type="entry name" value="P-loop containing nucleotide triphosphate hydrolases"/>
    <property type="match status" value="1"/>
</dbReference>
<dbReference type="EMBL" id="CP018477">
    <property type="protein sequence ID" value="ASV74969.1"/>
    <property type="molecule type" value="Genomic_DNA"/>
</dbReference>
<dbReference type="Proteomes" id="UP000215086">
    <property type="component" value="Chromosome"/>
</dbReference>
<evidence type="ECO:0008006" key="3">
    <source>
        <dbReference type="Google" id="ProtNLM"/>
    </source>
</evidence>
<accession>A0A286RG80</accession>
<dbReference type="AlphaFoldDB" id="A0A286RG80"/>
<dbReference type="InterPro" id="IPR027417">
    <property type="entry name" value="P-loop_NTPase"/>
</dbReference>
<dbReference type="SUPFAM" id="SSF52540">
    <property type="entry name" value="P-loop containing nucleoside triphosphate hydrolases"/>
    <property type="match status" value="1"/>
</dbReference>
<reference evidence="1 2" key="1">
    <citation type="journal article" name="Front. Microbiol.">
        <title>Sugar Metabolism of the First Thermophilic Planctomycete Thermogutta terrifontis: Comparative Genomic and Transcriptomic Approaches.</title>
        <authorList>
            <person name="Elcheninov A.G."/>
            <person name="Menzel P."/>
            <person name="Gudbergsdottir S.R."/>
            <person name="Slesarev A.I."/>
            <person name="Kadnikov V.V."/>
            <person name="Krogh A."/>
            <person name="Bonch-Osmolovskaya E.A."/>
            <person name="Peng X."/>
            <person name="Kublanov I.V."/>
        </authorList>
    </citation>
    <scope>NUCLEOTIDE SEQUENCE [LARGE SCALE GENOMIC DNA]</scope>
    <source>
        <strain evidence="1 2">R1</strain>
    </source>
</reference>
<evidence type="ECO:0000313" key="1">
    <source>
        <dbReference type="EMBL" id="ASV74969.1"/>
    </source>
</evidence>
<organism evidence="1 2">
    <name type="scientific">Thermogutta terrifontis</name>
    <dbReference type="NCBI Taxonomy" id="1331910"/>
    <lineage>
        <taxon>Bacteria</taxon>
        <taxon>Pseudomonadati</taxon>
        <taxon>Planctomycetota</taxon>
        <taxon>Planctomycetia</taxon>
        <taxon>Pirellulales</taxon>
        <taxon>Thermoguttaceae</taxon>
        <taxon>Thermogutta</taxon>
    </lineage>
</organism>
<protein>
    <recommendedName>
        <fullName evidence="3">Sulfotransferase</fullName>
    </recommendedName>
</protein>
<proteinExistence type="predicted"/>
<sequence length="222" mass="25567">MADLLRSHPDISVAGEILNPYNPEGIRLHFRRKTAVIKHIKRSLLAQPGKCRGAQTHLLHFRMHSIPLSYLVEQLPDFRYILLYRRSLAEQYVSWKLAKQTGKWVGTTQTAVHTTKCRVDREEFIEWCTAVKSRYMEAVNCPELWRNSVSLSYEALAANPQLALEESIFPFLGVRPVRVNSRLRKQNPRTLAECVENFADVADLLNQQNLELSNLVMPKAKN</sequence>
<name>A0A286RG80_9BACT</name>
<keyword evidence="2" id="KW-1185">Reference proteome</keyword>